<evidence type="ECO:0000313" key="3">
    <source>
        <dbReference type="EMBL" id="TDC97540.1"/>
    </source>
</evidence>
<feature type="region of interest" description="Disordered" evidence="1">
    <location>
        <begin position="28"/>
        <end position="75"/>
    </location>
</feature>
<keyword evidence="2" id="KW-1133">Transmembrane helix</keyword>
<sequence length="231" mass="24577">MTPGLLSGAMAVLVLMVFTVAFLLTRQEPPPAPPGKPVSARTTAPSAPPSTQPPASTQPSTSEPPPTGEAKFSSDVDPCDLLTEELLTKLVVFPKQQKIYKEECEWTTLTPYGAGLPDNMSFNLKVYTKVFPDGLTQAHEEFVARRHEASLIPRGYTKAEPAVGDDSYVTAYTLEGSDRGPTKAVVGVRVSNAVVEVEYGRSVPQDAEGRLTAGALETARTVAEKLSSGGD</sequence>
<reference evidence="3 4" key="1">
    <citation type="submission" date="2019-03" db="EMBL/GenBank/DDBJ databases">
        <title>Draft genome sequences of novel Actinobacteria.</title>
        <authorList>
            <person name="Sahin N."/>
            <person name="Ay H."/>
            <person name="Saygin H."/>
        </authorList>
    </citation>
    <scope>NUCLEOTIDE SEQUENCE [LARGE SCALE GENOMIC DNA]</scope>
    <source>
        <strain evidence="3 4">KC310</strain>
    </source>
</reference>
<evidence type="ECO:0000256" key="2">
    <source>
        <dbReference type="SAM" id="Phobius"/>
    </source>
</evidence>
<protein>
    <recommendedName>
        <fullName evidence="5">DUF3558 domain-containing protein</fullName>
    </recommendedName>
</protein>
<keyword evidence="4" id="KW-1185">Reference proteome</keyword>
<evidence type="ECO:0000313" key="4">
    <source>
        <dbReference type="Proteomes" id="UP000295258"/>
    </source>
</evidence>
<organism evidence="3 4">
    <name type="scientific">Nonomuraea deserti</name>
    <dbReference type="NCBI Taxonomy" id="1848322"/>
    <lineage>
        <taxon>Bacteria</taxon>
        <taxon>Bacillati</taxon>
        <taxon>Actinomycetota</taxon>
        <taxon>Actinomycetes</taxon>
        <taxon>Streptosporangiales</taxon>
        <taxon>Streptosporangiaceae</taxon>
        <taxon>Nonomuraea</taxon>
    </lineage>
</organism>
<feature type="transmembrane region" description="Helical" evidence="2">
    <location>
        <begin position="6"/>
        <end position="24"/>
    </location>
</feature>
<dbReference type="Proteomes" id="UP000295258">
    <property type="component" value="Unassembled WGS sequence"/>
</dbReference>
<evidence type="ECO:0008006" key="5">
    <source>
        <dbReference type="Google" id="ProtNLM"/>
    </source>
</evidence>
<name>A0A4R4UZ88_9ACTN</name>
<comment type="caution">
    <text evidence="3">The sequence shown here is derived from an EMBL/GenBank/DDBJ whole genome shotgun (WGS) entry which is preliminary data.</text>
</comment>
<proteinExistence type="predicted"/>
<evidence type="ECO:0000256" key="1">
    <source>
        <dbReference type="SAM" id="MobiDB-lite"/>
    </source>
</evidence>
<dbReference type="EMBL" id="SMKO01000151">
    <property type="protein sequence ID" value="TDC97540.1"/>
    <property type="molecule type" value="Genomic_DNA"/>
</dbReference>
<accession>A0A4R4UZ88</accession>
<keyword evidence="2" id="KW-0472">Membrane</keyword>
<gene>
    <name evidence="3" type="ORF">E1292_36835</name>
</gene>
<keyword evidence="2" id="KW-0812">Transmembrane</keyword>
<dbReference type="AlphaFoldDB" id="A0A4R4UZ88"/>